<gene>
    <name evidence="4" type="primary">BnaC09g38390D</name>
    <name evidence="4" type="ORF">GSBRNA2T00078498001</name>
</gene>
<dbReference type="PaxDb" id="3708-A0A078FLY6"/>
<dbReference type="Proteomes" id="UP000028999">
    <property type="component" value="Unassembled WGS sequence"/>
</dbReference>
<keyword evidence="2" id="KW-1133">Transmembrane helix</keyword>
<dbReference type="AlphaFoldDB" id="A0A078FLY6"/>
<name>A0A078FLY6_BRANA</name>
<keyword evidence="2" id="KW-0812">Transmembrane</keyword>
<organism evidence="4 5">
    <name type="scientific">Brassica napus</name>
    <name type="common">Rape</name>
    <dbReference type="NCBI Taxonomy" id="3708"/>
    <lineage>
        <taxon>Eukaryota</taxon>
        <taxon>Viridiplantae</taxon>
        <taxon>Streptophyta</taxon>
        <taxon>Embryophyta</taxon>
        <taxon>Tracheophyta</taxon>
        <taxon>Spermatophyta</taxon>
        <taxon>Magnoliopsida</taxon>
        <taxon>eudicotyledons</taxon>
        <taxon>Gunneridae</taxon>
        <taxon>Pentapetalae</taxon>
        <taxon>rosids</taxon>
        <taxon>malvids</taxon>
        <taxon>Brassicales</taxon>
        <taxon>Brassicaceae</taxon>
        <taxon>Brassiceae</taxon>
        <taxon>Brassica</taxon>
    </lineage>
</organism>
<keyword evidence="5" id="KW-1185">Reference proteome</keyword>
<dbReference type="Gramene" id="CDY13987">
    <property type="protein sequence ID" value="CDY13987"/>
    <property type="gene ID" value="GSBRNA2T00078498001"/>
</dbReference>
<dbReference type="PROSITE" id="PS50144">
    <property type="entry name" value="MATH"/>
    <property type="match status" value="1"/>
</dbReference>
<sequence>MLNRKELIFSILGKKEGTLEARARRSPLSPTEMLKVPVDGAISKIIRIRTSIQVIILGLCIAFIRISLPLLLLFIPFLLRLVVTRLGSFFFFNQIVNPRLISFAIVSVSAPSSSSSSLTSMGSCGSCGVDDREIRCEAGVAKPLKSEFFFKTCRWRWSMEYIMENQKMTRFSFEIDNFWEKVDLIRSPIFLSGGCEWFVGVFPKGRNVEDHYLSVYLCVANPETLRLGWKRRASFSFILLNQSGKELGRNPGKKIYYYLLLCMCSVLTPKTGGRSKELPLKKLKEKGSLENSKLIVKVDIQVHEVVDEGGITGKEMVDYLGFRILYSQLFKKFRRSNQFVRKAYMNLLLGLIKTLNKPPHSFTDTELSNARSEYLTELRQARDSRLSG</sequence>
<dbReference type="SMART" id="SM00061">
    <property type="entry name" value="MATH"/>
    <property type="match status" value="1"/>
</dbReference>
<dbReference type="Gene3D" id="2.60.210.10">
    <property type="entry name" value="Apoptosis, Tumor Necrosis Factor Receptor Associated Protein 2, Chain A"/>
    <property type="match status" value="1"/>
</dbReference>
<proteinExistence type="predicted"/>
<dbReference type="Pfam" id="PF22486">
    <property type="entry name" value="MATH_2"/>
    <property type="match status" value="1"/>
</dbReference>
<dbReference type="SUPFAM" id="SSF49599">
    <property type="entry name" value="TRAF domain-like"/>
    <property type="match status" value="1"/>
</dbReference>
<dbReference type="InterPro" id="IPR008974">
    <property type="entry name" value="TRAF-like"/>
</dbReference>
<dbReference type="CDD" id="cd00121">
    <property type="entry name" value="MATH"/>
    <property type="match status" value="1"/>
</dbReference>
<keyword evidence="1" id="KW-0175">Coiled coil</keyword>
<evidence type="ECO:0000313" key="5">
    <source>
        <dbReference type="Proteomes" id="UP000028999"/>
    </source>
</evidence>
<accession>A0A078FLY6</accession>
<feature type="transmembrane region" description="Helical" evidence="2">
    <location>
        <begin position="54"/>
        <end position="79"/>
    </location>
</feature>
<dbReference type="PANTHER" id="PTHR46236">
    <property type="entry name" value="TRAF-LIKE SUPERFAMILY PROTEIN"/>
    <property type="match status" value="1"/>
</dbReference>
<keyword evidence="2" id="KW-0472">Membrane</keyword>
<dbReference type="InterPro" id="IPR002083">
    <property type="entry name" value="MATH/TRAF_dom"/>
</dbReference>
<evidence type="ECO:0000256" key="2">
    <source>
        <dbReference type="SAM" id="Phobius"/>
    </source>
</evidence>
<reference evidence="4 5" key="1">
    <citation type="journal article" date="2014" name="Science">
        <title>Plant genetics. Early allopolyploid evolution in the post-Neolithic Brassica napus oilseed genome.</title>
        <authorList>
            <person name="Chalhoub B."/>
            <person name="Denoeud F."/>
            <person name="Liu S."/>
            <person name="Parkin I.A."/>
            <person name="Tang H."/>
            <person name="Wang X."/>
            <person name="Chiquet J."/>
            <person name="Belcram H."/>
            <person name="Tong C."/>
            <person name="Samans B."/>
            <person name="Correa M."/>
            <person name="Da Silva C."/>
            <person name="Just J."/>
            <person name="Falentin C."/>
            <person name="Koh C.S."/>
            <person name="Le Clainche I."/>
            <person name="Bernard M."/>
            <person name="Bento P."/>
            <person name="Noel B."/>
            <person name="Labadie K."/>
            <person name="Alberti A."/>
            <person name="Charles M."/>
            <person name="Arnaud D."/>
            <person name="Guo H."/>
            <person name="Daviaud C."/>
            <person name="Alamery S."/>
            <person name="Jabbari K."/>
            <person name="Zhao M."/>
            <person name="Edger P.P."/>
            <person name="Chelaifa H."/>
            <person name="Tack D."/>
            <person name="Lassalle G."/>
            <person name="Mestiri I."/>
            <person name="Schnel N."/>
            <person name="Le Paslier M.C."/>
            <person name="Fan G."/>
            <person name="Renault V."/>
            <person name="Bayer P.E."/>
            <person name="Golicz A.A."/>
            <person name="Manoli S."/>
            <person name="Lee T.H."/>
            <person name="Thi V.H."/>
            <person name="Chalabi S."/>
            <person name="Hu Q."/>
            <person name="Fan C."/>
            <person name="Tollenaere R."/>
            <person name="Lu Y."/>
            <person name="Battail C."/>
            <person name="Shen J."/>
            <person name="Sidebottom C.H."/>
            <person name="Wang X."/>
            <person name="Canaguier A."/>
            <person name="Chauveau A."/>
            <person name="Berard A."/>
            <person name="Deniot G."/>
            <person name="Guan M."/>
            <person name="Liu Z."/>
            <person name="Sun F."/>
            <person name="Lim Y.P."/>
            <person name="Lyons E."/>
            <person name="Town C.D."/>
            <person name="Bancroft I."/>
            <person name="Wang X."/>
            <person name="Meng J."/>
            <person name="Ma J."/>
            <person name="Pires J.C."/>
            <person name="King G.J."/>
            <person name="Brunel D."/>
            <person name="Delourme R."/>
            <person name="Renard M."/>
            <person name="Aury J.M."/>
            <person name="Adams K.L."/>
            <person name="Batley J."/>
            <person name="Snowdon R.J."/>
            <person name="Tost J."/>
            <person name="Edwards D."/>
            <person name="Zhou Y."/>
            <person name="Hua W."/>
            <person name="Sharpe A.G."/>
            <person name="Paterson A.H."/>
            <person name="Guan C."/>
            <person name="Wincker P."/>
        </authorList>
    </citation>
    <scope>NUCLEOTIDE SEQUENCE [LARGE SCALE GENOMIC DNA]</scope>
    <source>
        <strain evidence="5">cv. Darmor-bzh</strain>
    </source>
</reference>
<protein>
    <submittedName>
        <fullName evidence="4">BnaC09g38390D protein</fullName>
    </submittedName>
</protein>
<evidence type="ECO:0000256" key="1">
    <source>
        <dbReference type="ARBA" id="ARBA00023054"/>
    </source>
</evidence>
<evidence type="ECO:0000313" key="4">
    <source>
        <dbReference type="EMBL" id="CDY13987.1"/>
    </source>
</evidence>
<feature type="domain" description="MATH" evidence="3">
    <location>
        <begin position="168"/>
        <end position="300"/>
    </location>
</feature>
<dbReference type="EMBL" id="LK032039">
    <property type="protein sequence ID" value="CDY13987.1"/>
    <property type="molecule type" value="Genomic_DNA"/>
</dbReference>
<dbReference type="InterPro" id="IPR050804">
    <property type="entry name" value="MCC"/>
</dbReference>
<evidence type="ECO:0000259" key="3">
    <source>
        <dbReference type="PROSITE" id="PS50144"/>
    </source>
</evidence>
<dbReference type="PANTHER" id="PTHR46236:SF30">
    <property type="entry name" value="MATH DOMAIN-CONTAINING PROTEIN"/>
    <property type="match status" value="1"/>
</dbReference>